<keyword evidence="1" id="KW-0732">Signal</keyword>
<gene>
    <name evidence="2" type="ORF">BJY01DRAFT_216242</name>
</gene>
<evidence type="ECO:0000256" key="1">
    <source>
        <dbReference type="SAM" id="SignalP"/>
    </source>
</evidence>
<evidence type="ECO:0000313" key="3">
    <source>
        <dbReference type="Proteomes" id="UP001610446"/>
    </source>
</evidence>
<keyword evidence="3" id="KW-1185">Reference proteome</keyword>
<accession>A0ABR4JSA3</accession>
<dbReference type="EMBL" id="JBFXLU010000095">
    <property type="protein sequence ID" value="KAL2842917.1"/>
    <property type="molecule type" value="Genomic_DNA"/>
</dbReference>
<evidence type="ECO:0000313" key="2">
    <source>
        <dbReference type="EMBL" id="KAL2842917.1"/>
    </source>
</evidence>
<reference evidence="2 3" key="1">
    <citation type="submission" date="2024-07" db="EMBL/GenBank/DDBJ databases">
        <title>Section-level genome sequencing and comparative genomics of Aspergillus sections Usti and Cavernicolus.</title>
        <authorList>
            <consortium name="Lawrence Berkeley National Laboratory"/>
            <person name="Nybo J.L."/>
            <person name="Vesth T.C."/>
            <person name="Theobald S."/>
            <person name="Frisvad J.C."/>
            <person name="Larsen T.O."/>
            <person name="Kjaerboelling I."/>
            <person name="Rothschild-Mancinelli K."/>
            <person name="Lyhne E.K."/>
            <person name="Kogle M.E."/>
            <person name="Barry K."/>
            <person name="Clum A."/>
            <person name="Na H."/>
            <person name="Ledsgaard L."/>
            <person name="Lin J."/>
            <person name="Lipzen A."/>
            <person name="Kuo A."/>
            <person name="Riley R."/>
            <person name="Mondo S."/>
            <person name="Labutti K."/>
            <person name="Haridas S."/>
            <person name="Pangalinan J."/>
            <person name="Salamov A.A."/>
            <person name="Simmons B.A."/>
            <person name="Magnuson J.K."/>
            <person name="Chen J."/>
            <person name="Drula E."/>
            <person name="Henrissat B."/>
            <person name="Wiebenga A."/>
            <person name="Lubbers R.J."/>
            <person name="Gomes A.C."/>
            <person name="Makela M.R."/>
            <person name="Stajich J."/>
            <person name="Grigoriev I.V."/>
            <person name="Mortensen U.H."/>
            <person name="De Vries R.P."/>
            <person name="Baker S.E."/>
            <person name="Andersen M.R."/>
        </authorList>
    </citation>
    <scope>NUCLEOTIDE SEQUENCE [LARGE SCALE GENOMIC DNA]</scope>
    <source>
        <strain evidence="2 3">CBS 123904</strain>
    </source>
</reference>
<sequence>MWSSPITLLGLPLVVLLAHVLAQSAPPPDRGIINVFLFRDNWKVGTSCHDLVPVACLRSSGTVDTSRLHCGRFDSDNTGNLTNDKTARLSLFTGSSGQALLGTPLAAPISWWTEIGNNTDKIPRQFLRVDVPEWSISGGPRWYGDVGSPIRTGDWLATASTATSTNKQYGLCLVTLPP</sequence>
<name>A0ABR4JSA3_9EURO</name>
<feature type="chain" id="PRO_5045439362" evidence="1">
    <location>
        <begin position="23"/>
        <end position="178"/>
    </location>
</feature>
<proteinExistence type="predicted"/>
<feature type="signal peptide" evidence="1">
    <location>
        <begin position="1"/>
        <end position="22"/>
    </location>
</feature>
<protein>
    <submittedName>
        <fullName evidence="2">Uncharacterized protein</fullName>
    </submittedName>
</protein>
<comment type="caution">
    <text evidence="2">The sequence shown here is derived from an EMBL/GenBank/DDBJ whole genome shotgun (WGS) entry which is preliminary data.</text>
</comment>
<dbReference type="Proteomes" id="UP001610446">
    <property type="component" value="Unassembled WGS sequence"/>
</dbReference>
<organism evidence="2 3">
    <name type="scientific">Aspergillus pseudoustus</name>
    <dbReference type="NCBI Taxonomy" id="1810923"/>
    <lineage>
        <taxon>Eukaryota</taxon>
        <taxon>Fungi</taxon>
        <taxon>Dikarya</taxon>
        <taxon>Ascomycota</taxon>
        <taxon>Pezizomycotina</taxon>
        <taxon>Eurotiomycetes</taxon>
        <taxon>Eurotiomycetidae</taxon>
        <taxon>Eurotiales</taxon>
        <taxon>Aspergillaceae</taxon>
        <taxon>Aspergillus</taxon>
        <taxon>Aspergillus subgen. Nidulantes</taxon>
    </lineage>
</organism>